<feature type="transmembrane region" description="Helical" evidence="2">
    <location>
        <begin position="166"/>
        <end position="189"/>
    </location>
</feature>
<dbReference type="AlphaFoldDB" id="A0AAN9V0J5"/>
<reference evidence="4 5" key="1">
    <citation type="submission" date="2024-02" db="EMBL/GenBank/DDBJ databases">
        <title>De novo assembly and annotation of 12 fungi associated with fruit tree decline syndrome in Ontario, Canada.</title>
        <authorList>
            <person name="Sulman M."/>
            <person name="Ellouze W."/>
            <person name="Ilyukhin E."/>
        </authorList>
    </citation>
    <scope>NUCLEOTIDE SEQUENCE [LARGE SCALE GENOMIC DNA]</scope>
    <source>
        <strain evidence="4 5">M11/M66-122</strain>
    </source>
</reference>
<sequence>MESTTAITMMAVTASASSAFYYLNPLNSDTTTRTYKVVTSGIILGAAGTVMGVVMMSPLHRAELVTLAVIFNLLRRPVRYLFRLLFAYNGVRKSLGFGRLEWAFVFLATVLVALAAPSAAKWLSASEWIASIKAAAGFWMDGVPIVNPILNLYVNVFSTIFGPSHFFFYQLLPFYVLWWAAEWIFWIYADFNLFLDLGRGGSPPNFKGWALARWRAWFANIDVFTPPRVDPMADPYRGRLFELPQREGTRPLVQGVTPQRVTSHRAPPGTMIRLEALMADIVARQFDGSDADANQGPLIAIQPSYLERGLMAIRRRLDSDLNDDNIKIETQDLNEADLGPRDADKPASFGTANEFGGEIAHPHRDGTSHVVLHPEDCRVVLESGWGEMHPFVSTSWLWRFYWSSFLGLRLPVPAGLMIIYAPRHQGEVDVLETIIKAAIWNETRGKLFPLTVDTDPVAPAPAPAPAPHGGNGEELLL</sequence>
<evidence type="ECO:0000259" key="3">
    <source>
        <dbReference type="Pfam" id="PF17648"/>
    </source>
</evidence>
<dbReference type="InterPro" id="IPR040841">
    <property type="entry name" value="Luciferase_dom"/>
</dbReference>
<keyword evidence="5" id="KW-1185">Reference proteome</keyword>
<evidence type="ECO:0000256" key="1">
    <source>
        <dbReference type="SAM" id="MobiDB-lite"/>
    </source>
</evidence>
<dbReference type="Pfam" id="PF17648">
    <property type="entry name" value="Luciferase"/>
    <property type="match status" value="1"/>
</dbReference>
<gene>
    <name evidence="4" type="ORF">SLS62_001235</name>
</gene>
<keyword evidence="2" id="KW-1133">Transmembrane helix</keyword>
<dbReference type="Proteomes" id="UP001320420">
    <property type="component" value="Unassembled WGS sequence"/>
</dbReference>
<keyword evidence="2" id="KW-0472">Membrane</keyword>
<name>A0AAN9V0J5_9PEZI</name>
<proteinExistence type="predicted"/>
<dbReference type="EMBL" id="JAKJXP020000005">
    <property type="protein sequence ID" value="KAK7756792.1"/>
    <property type="molecule type" value="Genomic_DNA"/>
</dbReference>
<keyword evidence="2" id="KW-0812">Transmembrane</keyword>
<evidence type="ECO:0000313" key="4">
    <source>
        <dbReference type="EMBL" id="KAK7756792.1"/>
    </source>
</evidence>
<dbReference type="PANTHER" id="PTHR38695:SF1">
    <property type="entry name" value="AMINO ACID PERMEASE_ SLC12A DOMAIN-CONTAINING PROTEIN"/>
    <property type="match status" value="1"/>
</dbReference>
<feature type="transmembrane region" description="Helical" evidence="2">
    <location>
        <begin position="64"/>
        <end position="82"/>
    </location>
</feature>
<accession>A0AAN9V0J5</accession>
<organism evidence="4 5">
    <name type="scientific">Diatrype stigma</name>
    <dbReference type="NCBI Taxonomy" id="117547"/>
    <lineage>
        <taxon>Eukaryota</taxon>
        <taxon>Fungi</taxon>
        <taxon>Dikarya</taxon>
        <taxon>Ascomycota</taxon>
        <taxon>Pezizomycotina</taxon>
        <taxon>Sordariomycetes</taxon>
        <taxon>Xylariomycetidae</taxon>
        <taxon>Xylariales</taxon>
        <taxon>Diatrypaceae</taxon>
        <taxon>Diatrype</taxon>
    </lineage>
</organism>
<protein>
    <recommendedName>
        <fullName evidence="3">Luciferase domain-containing protein</fullName>
    </recommendedName>
</protein>
<evidence type="ECO:0000256" key="2">
    <source>
        <dbReference type="SAM" id="Phobius"/>
    </source>
</evidence>
<dbReference type="InterPro" id="IPR048273">
    <property type="entry name" value="Luciferase"/>
</dbReference>
<feature type="transmembrane region" description="Helical" evidence="2">
    <location>
        <begin position="135"/>
        <end position="154"/>
    </location>
</feature>
<feature type="transmembrane region" description="Helical" evidence="2">
    <location>
        <begin position="35"/>
        <end position="57"/>
    </location>
</feature>
<feature type="domain" description="Luciferase" evidence="3">
    <location>
        <begin position="356"/>
        <end position="438"/>
    </location>
</feature>
<feature type="region of interest" description="Disordered" evidence="1">
    <location>
        <begin position="458"/>
        <end position="477"/>
    </location>
</feature>
<dbReference type="PANTHER" id="PTHR38695">
    <property type="entry name" value="AMINO ACID PERMEASE_ SLC12A DOMAIN-CONTAINING PROTEIN"/>
    <property type="match status" value="1"/>
</dbReference>
<evidence type="ECO:0000313" key="5">
    <source>
        <dbReference type="Proteomes" id="UP001320420"/>
    </source>
</evidence>
<feature type="transmembrane region" description="Helical" evidence="2">
    <location>
        <begin position="102"/>
        <end position="123"/>
    </location>
</feature>
<comment type="caution">
    <text evidence="4">The sequence shown here is derived from an EMBL/GenBank/DDBJ whole genome shotgun (WGS) entry which is preliminary data.</text>
</comment>